<dbReference type="AlphaFoldDB" id="A0A6A6UAJ3"/>
<organism evidence="1 2">
    <name type="scientific">Microthyrium microscopicum</name>
    <dbReference type="NCBI Taxonomy" id="703497"/>
    <lineage>
        <taxon>Eukaryota</taxon>
        <taxon>Fungi</taxon>
        <taxon>Dikarya</taxon>
        <taxon>Ascomycota</taxon>
        <taxon>Pezizomycotina</taxon>
        <taxon>Dothideomycetes</taxon>
        <taxon>Dothideomycetes incertae sedis</taxon>
        <taxon>Microthyriales</taxon>
        <taxon>Microthyriaceae</taxon>
        <taxon>Microthyrium</taxon>
    </lineage>
</organism>
<keyword evidence="2" id="KW-1185">Reference proteome</keyword>
<dbReference type="Proteomes" id="UP000799302">
    <property type="component" value="Unassembled WGS sequence"/>
</dbReference>
<sequence length="186" mass="21366">METHPKLELNLQATHETYQSGTNEDMYLVVTATLNFPHPITLHNQGQWNSVSGTILCEVFRLNLFNWYDETADEVFQPPQNEDDEWGCEPGVFKVDCLELHPGKPLVITSLLDAVNPLCDPLVYAERKKDHVFRLKAKPQKLKWTRKMKSALFGEGGAEVPQEEYDTWEEIELVCEDIVKFMVNGN</sequence>
<name>A0A6A6UAJ3_9PEZI</name>
<accession>A0A6A6UAJ3</accession>
<evidence type="ECO:0000313" key="2">
    <source>
        <dbReference type="Proteomes" id="UP000799302"/>
    </source>
</evidence>
<proteinExistence type="predicted"/>
<dbReference type="EMBL" id="MU004237">
    <property type="protein sequence ID" value="KAF2667924.1"/>
    <property type="molecule type" value="Genomic_DNA"/>
</dbReference>
<evidence type="ECO:0000313" key="1">
    <source>
        <dbReference type="EMBL" id="KAF2667924.1"/>
    </source>
</evidence>
<gene>
    <name evidence="1" type="ORF">BT63DRAFT_426775</name>
</gene>
<dbReference type="OrthoDB" id="10400623at2759"/>
<protein>
    <submittedName>
        <fullName evidence="1">Uncharacterized protein</fullName>
    </submittedName>
</protein>
<reference evidence="1" key="1">
    <citation type="journal article" date="2020" name="Stud. Mycol.">
        <title>101 Dothideomycetes genomes: a test case for predicting lifestyles and emergence of pathogens.</title>
        <authorList>
            <person name="Haridas S."/>
            <person name="Albert R."/>
            <person name="Binder M."/>
            <person name="Bloem J."/>
            <person name="Labutti K."/>
            <person name="Salamov A."/>
            <person name="Andreopoulos B."/>
            <person name="Baker S."/>
            <person name="Barry K."/>
            <person name="Bills G."/>
            <person name="Bluhm B."/>
            <person name="Cannon C."/>
            <person name="Castanera R."/>
            <person name="Culley D."/>
            <person name="Daum C."/>
            <person name="Ezra D."/>
            <person name="Gonzalez J."/>
            <person name="Henrissat B."/>
            <person name="Kuo A."/>
            <person name="Liang C."/>
            <person name="Lipzen A."/>
            <person name="Lutzoni F."/>
            <person name="Magnuson J."/>
            <person name="Mondo S."/>
            <person name="Nolan M."/>
            <person name="Ohm R."/>
            <person name="Pangilinan J."/>
            <person name="Park H.-J."/>
            <person name="Ramirez L."/>
            <person name="Alfaro M."/>
            <person name="Sun H."/>
            <person name="Tritt A."/>
            <person name="Yoshinaga Y."/>
            <person name="Zwiers L.-H."/>
            <person name="Turgeon B."/>
            <person name="Goodwin S."/>
            <person name="Spatafora J."/>
            <person name="Crous P."/>
            <person name="Grigoriev I."/>
        </authorList>
    </citation>
    <scope>NUCLEOTIDE SEQUENCE</scope>
    <source>
        <strain evidence="1">CBS 115976</strain>
    </source>
</reference>